<comment type="subcellular location">
    <subcellularLocation>
        <location evidence="1">Nucleus</location>
    </subcellularLocation>
</comment>
<evidence type="ECO:0000256" key="1">
    <source>
        <dbReference type="ARBA" id="ARBA00004123"/>
    </source>
</evidence>
<keyword evidence="7" id="KW-0131">Cell cycle</keyword>
<dbReference type="PANTHER" id="PTHR43977">
    <property type="entry name" value="STRUCTURAL MAINTENANCE OF CHROMOSOMES PROTEIN 3"/>
    <property type="match status" value="1"/>
</dbReference>
<evidence type="ECO:0000256" key="8">
    <source>
        <dbReference type="ARBA" id="ARBA00058390"/>
    </source>
</evidence>
<dbReference type="Gene3D" id="3.40.50.300">
    <property type="entry name" value="P-loop containing nucleotide triphosphate hydrolases"/>
    <property type="match status" value="1"/>
</dbReference>
<reference evidence="14" key="1">
    <citation type="journal article" date="2014" name="Science">
        <title>Ancient hybridizations among the ancestral genomes of bread wheat.</title>
        <authorList>
            <consortium name="International Wheat Genome Sequencing Consortium,"/>
            <person name="Marcussen T."/>
            <person name="Sandve S.R."/>
            <person name="Heier L."/>
            <person name="Spannagl M."/>
            <person name="Pfeifer M."/>
            <person name="Jakobsen K.S."/>
            <person name="Wulff B.B."/>
            <person name="Steuernagel B."/>
            <person name="Mayer K.F."/>
            <person name="Olsen O.A."/>
        </authorList>
    </citation>
    <scope>NUCLEOTIDE SEQUENCE [LARGE SCALE GENOMIC DNA]</scope>
    <source>
        <strain evidence="14">cv. AL8/78</strain>
    </source>
</reference>
<evidence type="ECO:0000256" key="6">
    <source>
        <dbReference type="ARBA" id="ARBA00023067"/>
    </source>
</evidence>
<comment type="similarity">
    <text evidence="2">Belongs to the SMC family. SMC2 subfamily.</text>
</comment>
<dbReference type="SMART" id="SM00968">
    <property type="entry name" value="SMC_hinge"/>
    <property type="match status" value="1"/>
</dbReference>
<organism evidence="13 14">
    <name type="scientific">Aegilops tauschii subsp. strangulata</name>
    <name type="common">Goatgrass</name>
    <dbReference type="NCBI Taxonomy" id="200361"/>
    <lineage>
        <taxon>Eukaryota</taxon>
        <taxon>Viridiplantae</taxon>
        <taxon>Streptophyta</taxon>
        <taxon>Embryophyta</taxon>
        <taxon>Tracheophyta</taxon>
        <taxon>Spermatophyta</taxon>
        <taxon>Magnoliopsida</taxon>
        <taxon>Liliopsida</taxon>
        <taxon>Poales</taxon>
        <taxon>Poaceae</taxon>
        <taxon>BOP clade</taxon>
        <taxon>Pooideae</taxon>
        <taxon>Triticodae</taxon>
        <taxon>Triticeae</taxon>
        <taxon>Triticinae</taxon>
        <taxon>Aegilops</taxon>
    </lineage>
</organism>
<evidence type="ECO:0000256" key="4">
    <source>
        <dbReference type="ARBA" id="ARBA00022840"/>
    </source>
</evidence>
<dbReference type="Pfam" id="PF02463">
    <property type="entry name" value="SMC_N"/>
    <property type="match status" value="1"/>
</dbReference>
<dbReference type="Gramene" id="AET3Gv20868000.8">
    <property type="protein sequence ID" value="AET3Gv20868000.8"/>
    <property type="gene ID" value="AET3Gv20868000"/>
</dbReference>
<accession>A0A453G353</accession>
<dbReference type="Pfam" id="PF06470">
    <property type="entry name" value="SMC_hinge"/>
    <property type="match status" value="1"/>
</dbReference>
<dbReference type="EnsemblPlants" id="AET3Gv20868000.8">
    <property type="protein sequence ID" value="AET3Gv20868000.8"/>
    <property type="gene ID" value="AET3Gv20868000"/>
</dbReference>
<comment type="function">
    <text evidence="8">Central component of the condensin complex, a complex required for conversion of interphase chromatin into mitotic-like condense chromosomes. The condensin complex probably introduces positive supercoils into relaxed DNA in the presence of type I topoisomerases and converts nicked DNA into positive knotted forms in the presence of type II topoisomerases. Also involved in chromosome segregation in meiosis.</text>
</comment>
<keyword evidence="5 10" id="KW-0175">Coiled coil</keyword>
<dbReference type="InterPro" id="IPR003395">
    <property type="entry name" value="RecF/RecN/SMC_N"/>
</dbReference>
<dbReference type="Gramene" id="AET3Gv20868000.9">
    <property type="protein sequence ID" value="AET3Gv20868000.9"/>
    <property type="gene ID" value="AET3Gv20868000"/>
</dbReference>
<evidence type="ECO:0000256" key="2">
    <source>
        <dbReference type="ARBA" id="ARBA00005231"/>
    </source>
</evidence>
<keyword evidence="3" id="KW-0547">Nucleotide-binding</keyword>
<dbReference type="EnsemblPlants" id="AET3Gv20868000.9">
    <property type="protein sequence ID" value="AET3Gv20868000.9"/>
    <property type="gene ID" value="AET3Gv20868000"/>
</dbReference>
<dbReference type="FunFam" id="1.20.1060.20:FF:000005">
    <property type="entry name" value="Structural maintenance of chromosomes 2"/>
    <property type="match status" value="1"/>
</dbReference>
<dbReference type="InterPro" id="IPR027417">
    <property type="entry name" value="P-loop_NTPase"/>
</dbReference>
<dbReference type="GO" id="GO:0016887">
    <property type="term" value="F:ATP hydrolysis activity"/>
    <property type="evidence" value="ECO:0007669"/>
    <property type="project" value="InterPro"/>
</dbReference>
<feature type="domain" description="SMC hinge" evidence="12">
    <location>
        <begin position="518"/>
        <end position="595"/>
    </location>
</feature>
<dbReference type="GO" id="GO:0051321">
    <property type="term" value="P:meiotic cell cycle"/>
    <property type="evidence" value="ECO:0007669"/>
    <property type="project" value="UniProtKB-KW"/>
</dbReference>
<dbReference type="GO" id="GO:0005634">
    <property type="term" value="C:nucleus"/>
    <property type="evidence" value="ECO:0007669"/>
    <property type="project" value="UniProtKB-SubCell"/>
</dbReference>
<sequence length="606" mass="67566">MHIKEVCLEGFKSYAGRTVVPGFDPLFNAITGLNGSGKSNILDSICFVLGITDLRAVRAASLQELVYKQGQAGVTKATVSIVFDNSDRARSPLGYEDSAEITVTRQIVVGGRNKYLINGHLAQPSRVQTLFHSVQLNVNNPHFLIMQGRITKVLNMKPPEILSMLEEAAGTRMYEMKKESALKTLEKKQNKVEEINKLLDDEILPALEKLRKERCQYMKWANGNTELDRLKRFCIAYEFVQAEKVRESALSDVKQIQGKIVELDESTEKLKADIDEMDKNIATLTAEKEAKLGGEMKVLSDKVDKLSHALIKETSLMDNQEETLRSEEKAAEKILKNIEDIKRSIVERDAAVKNAEDGASDMSKRAEDLTKEIDDSEKEYQGVLAGKSSANEKKCLEDQLRDAKAAVGEAESGLKQLTTKISHSEKELKEKKAQMKSKRDEATAAEKELKARTKDLDAIKASMGSINYGEGQMEALQKDRSTEVEVVQKLKDKVRALSGELGNVNFSYQDPVKKFDRSKVKGVVARLIKIKDSSTATALEVAAGGRLYNVVVDTETTGKQLLQNGGLKRRVTIIPLNKIHTGTIPDRVQQAARRMVSECFVFIRWI</sequence>
<dbReference type="GO" id="GO:0005524">
    <property type="term" value="F:ATP binding"/>
    <property type="evidence" value="ECO:0007669"/>
    <property type="project" value="UniProtKB-KW"/>
</dbReference>
<dbReference type="InterPro" id="IPR027120">
    <property type="entry name" value="Smc2_ABC"/>
</dbReference>
<name>A0A453G353_AEGTS</name>
<reference evidence="13" key="5">
    <citation type="journal article" date="2021" name="G3 (Bethesda)">
        <title>Aegilops tauschii genome assembly Aet v5.0 features greater sequence contiguity and improved annotation.</title>
        <authorList>
            <person name="Wang L."/>
            <person name="Zhu T."/>
            <person name="Rodriguez J.C."/>
            <person name="Deal K.R."/>
            <person name="Dubcovsky J."/>
            <person name="McGuire P.E."/>
            <person name="Lux T."/>
            <person name="Spannagl M."/>
            <person name="Mayer K.F.X."/>
            <person name="Baldrich P."/>
            <person name="Meyers B.C."/>
            <person name="Huo N."/>
            <person name="Gu Y.Q."/>
            <person name="Zhou H."/>
            <person name="Devos K.M."/>
            <person name="Bennetzen J.L."/>
            <person name="Unver T."/>
            <person name="Budak H."/>
            <person name="Gulick P.J."/>
            <person name="Galiba G."/>
            <person name="Kalapos B."/>
            <person name="Nelson D.R."/>
            <person name="Li P."/>
            <person name="You F.M."/>
            <person name="Luo M.C."/>
            <person name="Dvorak J."/>
        </authorList>
    </citation>
    <scope>NUCLEOTIDE SEQUENCE [LARGE SCALE GENOMIC DNA]</scope>
    <source>
        <strain evidence="13">cv. AL8/78</strain>
    </source>
</reference>
<dbReference type="FunFam" id="3.40.50.300:FF:000278">
    <property type="entry name" value="Structural maintenance of chromosomes 2"/>
    <property type="match status" value="1"/>
</dbReference>
<evidence type="ECO:0000256" key="9">
    <source>
        <dbReference type="ARBA" id="ARBA00062012"/>
    </source>
</evidence>
<keyword evidence="4" id="KW-0067">ATP-binding</keyword>
<proteinExistence type="inferred from homology"/>
<protein>
    <recommendedName>
        <fullName evidence="12">SMC hinge domain-containing protein</fullName>
    </recommendedName>
</protein>
<evidence type="ECO:0000259" key="12">
    <source>
        <dbReference type="SMART" id="SM00968"/>
    </source>
</evidence>
<evidence type="ECO:0000313" key="13">
    <source>
        <dbReference type="EnsemblPlants" id="AET3Gv20868000.8"/>
    </source>
</evidence>
<dbReference type="SUPFAM" id="SSF52540">
    <property type="entry name" value="P-loop containing nucleoside triphosphate hydrolases"/>
    <property type="match status" value="1"/>
</dbReference>
<keyword evidence="14" id="KW-1185">Reference proteome</keyword>
<dbReference type="SUPFAM" id="SSF75553">
    <property type="entry name" value="Smc hinge domain"/>
    <property type="match status" value="1"/>
</dbReference>
<comment type="subunit">
    <text evidence="9">Forms a heterodimer with SMC4. Component of the condensin complex, which contains the SMC2 and SMC4 heterodimer, and three non SMC subunits that probably regulate the complex: CAPH, CAPD2 and CAPG.</text>
</comment>
<keyword evidence="6" id="KW-0226">DNA condensation</keyword>
<dbReference type="CDD" id="cd03273">
    <property type="entry name" value="ABC_SMC2_euk"/>
    <property type="match status" value="1"/>
</dbReference>
<dbReference type="Proteomes" id="UP000015105">
    <property type="component" value="Chromosome 3D"/>
</dbReference>
<dbReference type="InterPro" id="IPR010935">
    <property type="entry name" value="SMC_hinge"/>
</dbReference>
<dbReference type="GO" id="GO:0005694">
    <property type="term" value="C:chromosome"/>
    <property type="evidence" value="ECO:0007669"/>
    <property type="project" value="InterPro"/>
</dbReference>
<evidence type="ECO:0000256" key="7">
    <source>
        <dbReference type="ARBA" id="ARBA00023306"/>
    </source>
</evidence>
<evidence type="ECO:0000256" key="10">
    <source>
        <dbReference type="SAM" id="Coils"/>
    </source>
</evidence>
<evidence type="ECO:0000256" key="3">
    <source>
        <dbReference type="ARBA" id="ARBA00022741"/>
    </source>
</evidence>
<evidence type="ECO:0000256" key="5">
    <source>
        <dbReference type="ARBA" id="ARBA00023054"/>
    </source>
</evidence>
<dbReference type="AlphaFoldDB" id="A0A453G353"/>
<feature type="coiled-coil region" evidence="10">
    <location>
        <begin position="253"/>
        <end position="287"/>
    </location>
</feature>
<evidence type="ECO:0000256" key="11">
    <source>
        <dbReference type="SAM" id="MobiDB-lite"/>
    </source>
</evidence>
<feature type="region of interest" description="Disordered" evidence="11">
    <location>
        <begin position="422"/>
        <end position="445"/>
    </location>
</feature>
<dbReference type="Gene3D" id="1.20.1060.20">
    <property type="match status" value="1"/>
</dbReference>
<reference evidence="13" key="3">
    <citation type="journal article" date="2017" name="Nature">
        <title>Genome sequence of the progenitor of the wheat D genome Aegilops tauschii.</title>
        <authorList>
            <person name="Luo M.C."/>
            <person name="Gu Y.Q."/>
            <person name="Puiu D."/>
            <person name="Wang H."/>
            <person name="Twardziok S.O."/>
            <person name="Deal K.R."/>
            <person name="Huo N."/>
            <person name="Zhu T."/>
            <person name="Wang L."/>
            <person name="Wang Y."/>
            <person name="McGuire P.E."/>
            <person name="Liu S."/>
            <person name="Long H."/>
            <person name="Ramasamy R.K."/>
            <person name="Rodriguez J.C."/>
            <person name="Van S.L."/>
            <person name="Yuan L."/>
            <person name="Wang Z."/>
            <person name="Xia Z."/>
            <person name="Xiao L."/>
            <person name="Anderson O.D."/>
            <person name="Ouyang S."/>
            <person name="Liang Y."/>
            <person name="Zimin A.V."/>
            <person name="Pertea G."/>
            <person name="Qi P."/>
            <person name="Bennetzen J.L."/>
            <person name="Dai X."/>
            <person name="Dawson M.W."/>
            <person name="Muller H.G."/>
            <person name="Kugler K."/>
            <person name="Rivarola-Duarte L."/>
            <person name="Spannagl M."/>
            <person name="Mayer K.F.X."/>
            <person name="Lu F.H."/>
            <person name="Bevan M.W."/>
            <person name="Leroy P."/>
            <person name="Li P."/>
            <person name="You F.M."/>
            <person name="Sun Q."/>
            <person name="Liu Z."/>
            <person name="Lyons E."/>
            <person name="Wicker T."/>
            <person name="Salzberg S.L."/>
            <person name="Devos K.M."/>
            <person name="Dvorak J."/>
        </authorList>
    </citation>
    <scope>NUCLEOTIDE SEQUENCE [LARGE SCALE GENOMIC DNA]</scope>
    <source>
        <strain evidence="13">cv. AL8/78</strain>
    </source>
</reference>
<dbReference type="GO" id="GO:0030261">
    <property type="term" value="P:chromosome condensation"/>
    <property type="evidence" value="ECO:0007669"/>
    <property type="project" value="UniProtKB-KW"/>
</dbReference>
<reference evidence="14" key="2">
    <citation type="journal article" date="2017" name="Nat. Plants">
        <title>The Aegilops tauschii genome reveals multiple impacts of transposons.</title>
        <authorList>
            <person name="Zhao G."/>
            <person name="Zou C."/>
            <person name="Li K."/>
            <person name="Wang K."/>
            <person name="Li T."/>
            <person name="Gao L."/>
            <person name="Zhang X."/>
            <person name="Wang H."/>
            <person name="Yang Z."/>
            <person name="Liu X."/>
            <person name="Jiang W."/>
            <person name="Mao L."/>
            <person name="Kong X."/>
            <person name="Jiao Y."/>
            <person name="Jia J."/>
        </authorList>
    </citation>
    <scope>NUCLEOTIDE SEQUENCE [LARGE SCALE GENOMIC DNA]</scope>
    <source>
        <strain evidence="14">cv. AL8/78</strain>
    </source>
</reference>
<reference evidence="13" key="4">
    <citation type="submission" date="2019-03" db="UniProtKB">
        <authorList>
            <consortium name="EnsemblPlants"/>
        </authorList>
    </citation>
    <scope>IDENTIFICATION</scope>
</reference>
<evidence type="ECO:0000313" key="14">
    <source>
        <dbReference type="Proteomes" id="UP000015105"/>
    </source>
</evidence>
<dbReference type="InterPro" id="IPR036277">
    <property type="entry name" value="SMC_hinge_sf"/>
</dbReference>